<dbReference type="GO" id="GO:0008170">
    <property type="term" value="F:N-methyltransferase activity"/>
    <property type="evidence" value="ECO:0007669"/>
    <property type="project" value="InterPro"/>
</dbReference>
<dbReference type="GO" id="GO:0003677">
    <property type="term" value="F:DNA binding"/>
    <property type="evidence" value="ECO:0007669"/>
    <property type="project" value="InterPro"/>
</dbReference>
<proteinExistence type="inferred from homology"/>
<organism evidence="6">
    <name type="scientific">Longilinea arvoryzae</name>
    <dbReference type="NCBI Taxonomy" id="360412"/>
    <lineage>
        <taxon>Bacteria</taxon>
        <taxon>Bacillati</taxon>
        <taxon>Chloroflexota</taxon>
        <taxon>Anaerolineae</taxon>
        <taxon>Anaerolineales</taxon>
        <taxon>Anaerolineaceae</taxon>
        <taxon>Longilinea</taxon>
    </lineage>
</organism>
<name>A0A0S7BGE6_9CHLR</name>
<dbReference type="InterPro" id="IPR001091">
    <property type="entry name" value="RM_Methyltransferase"/>
</dbReference>
<dbReference type="InterPro" id="IPR002941">
    <property type="entry name" value="DNA_methylase_N4/N6"/>
</dbReference>
<reference evidence="6" key="1">
    <citation type="submission" date="2015-07" db="EMBL/GenBank/DDBJ databases">
        <title>Draft Genome Sequences of Anaerolinea thermolimosa IMO-1, Bellilinea caldifistulae GOMI-1, Leptolinea tardivitalis YMTK-2, Levilinea saccharolytica KIBI-1,Longilinea arvoryzae KOME-1, Previously Described as Members of the Anaerolineaceae (Chloroflexi).</title>
        <authorList>
            <person name="Sekiguchi Y."/>
            <person name="Ohashi A."/>
            <person name="Matsuura N."/>
            <person name="Tourlousse M.D."/>
        </authorList>
    </citation>
    <scope>NUCLEOTIDE SEQUENCE [LARGE SCALE GENOMIC DNA]</scope>
    <source>
        <strain evidence="6">KOME-1</strain>
    </source>
</reference>
<evidence type="ECO:0000256" key="2">
    <source>
        <dbReference type="ARBA" id="ARBA00022679"/>
    </source>
</evidence>
<dbReference type="AlphaFoldDB" id="A0A0S7BGE6"/>
<keyword evidence="7" id="KW-1185">Reference proteome</keyword>
<keyword evidence="1 6" id="KW-0489">Methyltransferase</keyword>
<evidence type="ECO:0000256" key="3">
    <source>
        <dbReference type="RuleBase" id="RU362026"/>
    </source>
</evidence>
<keyword evidence="2" id="KW-0808">Transferase</keyword>
<evidence type="ECO:0000256" key="4">
    <source>
        <dbReference type="SAM" id="MobiDB-lite"/>
    </source>
</evidence>
<gene>
    <name evidence="6" type="ORF">LARV_00525</name>
</gene>
<dbReference type="EC" id="2.1.1.-" evidence="3"/>
<dbReference type="SUPFAM" id="SSF53335">
    <property type="entry name" value="S-adenosyl-L-methionine-dependent methyltransferases"/>
    <property type="match status" value="1"/>
</dbReference>
<dbReference type="STRING" id="360412.LARV_00525"/>
<dbReference type="RefSeq" id="WP_201785860.1">
    <property type="nucleotide sequence ID" value="NZ_DF967972.1"/>
</dbReference>
<feature type="region of interest" description="Disordered" evidence="4">
    <location>
        <begin position="160"/>
        <end position="184"/>
    </location>
</feature>
<dbReference type="EMBL" id="DF967972">
    <property type="protein sequence ID" value="GAP12789.1"/>
    <property type="molecule type" value="Genomic_DNA"/>
</dbReference>
<dbReference type="Gene3D" id="3.40.50.150">
    <property type="entry name" value="Vaccinia Virus protein VP39"/>
    <property type="match status" value="1"/>
</dbReference>
<protein>
    <recommendedName>
        <fullName evidence="3">Methyltransferase</fullName>
        <ecNumber evidence="3">2.1.1.-</ecNumber>
    </recommendedName>
</protein>
<comment type="similarity">
    <text evidence="3">Belongs to the N(4)/N(6)-methyltransferase family.</text>
</comment>
<sequence length="325" mass="37645">MTENQDLTISDNFTETSDVVIYHGMAIDFVKSIPEKSIDLIVASPPYNTGKEYEENVSISEYVREQEEIIPLMCKIMKETGSICWQVGNYVSHGEVFPLDIFYYKMFKDQGMYLRNRIVWRFGHGLHTTNRFSGRYETILWFSKSDEYIFNLDPVRVPAKYPGKKHSKGPQRGQISGNPKGKNPSDYWEIEKRNWISEWEDGIWEIPNVKAHHIEKTIHPCQFPVELVERCVLALTDENGRVLDPYMGVGSTLLAAILHNRKALGSEKEMQYVEIAKERIVQLARGELRTRPLGKPIYEPSTENVAKIPDEWIKDASSIYYQDKE</sequence>
<dbReference type="Proteomes" id="UP000055060">
    <property type="component" value="Unassembled WGS sequence"/>
</dbReference>
<dbReference type="PRINTS" id="PR00508">
    <property type="entry name" value="S21N4MTFRASE"/>
</dbReference>
<dbReference type="GO" id="GO:0032259">
    <property type="term" value="P:methylation"/>
    <property type="evidence" value="ECO:0007669"/>
    <property type="project" value="UniProtKB-KW"/>
</dbReference>
<evidence type="ECO:0000313" key="7">
    <source>
        <dbReference type="Proteomes" id="UP000055060"/>
    </source>
</evidence>
<dbReference type="InterPro" id="IPR029063">
    <property type="entry name" value="SAM-dependent_MTases_sf"/>
</dbReference>
<accession>A0A0S7BGE6</accession>
<evidence type="ECO:0000256" key="1">
    <source>
        <dbReference type="ARBA" id="ARBA00022603"/>
    </source>
</evidence>
<feature type="domain" description="DNA methylase N-4/N-6" evidence="5">
    <location>
        <begin position="38"/>
        <end position="278"/>
    </location>
</feature>
<evidence type="ECO:0000313" key="6">
    <source>
        <dbReference type="EMBL" id="GAP12789.1"/>
    </source>
</evidence>
<evidence type="ECO:0000259" key="5">
    <source>
        <dbReference type="Pfam" id="PF01555"/>
    </source>
</evidence>
<dbReference type="Pfam" id="PF01555">
    <property type="entry name" value="N6_N4_Mtase"/>
    <property type="match status" value="1"/>
</dbReference>